<dbReference type="AlphaFoldDB" id="A0A4R1M1Y3"/>
<dbReference type="GO" id="GO:0004029">
    <property type="term" value="F:aldehyde dehydrogenase (NAD+) activity"/>
    <property type="evidence" value="ECO:0007669"/>
    <property type="project" value="TreeGrafter"/>
</dbReference>
<dbReference type="OrthoDB" id="751203at2"/>
<accession>A0A4R1M1Y3</accession>
<keyword evidence="3" id="KW-1185">Reference proteome</keyword>
<dbReference type="RefSeq" id="WP_132220862.1">
    <property type="nucleotide sequence ID" value="NZ_SMGO01000001.1"/>
</dbReference>
<feature type="domain" description="NAD(P)-binding" evidence="1">
    <location>
        <begin position="16"/>
        <end position="170"/>
    </location>
</feature>
<dbReference type="InterPro" id="IPR016040">
    <property type="entry name" value="NAD(P)-bd_dom"/>
</dbReference>
<dbReference type="PANTHER" id="PTHR48079">
    <property type="entry name" value="PROTEIN YEEZ"/>
    <property type="match status" value="1"/>
</dbReference>
<reference evidence="2 3" key="1">
    <citation type="submission" date="2019-03" db="EMBL/GenBank/DDBJ databases">
        <title>Genomic Encyclopedia of Archaeal and Bacterial Type Strains, Phase II (KMG-II): from individual species to whole genera.</title>
        <authorList>
            <person name="Goeker M."/>
        </authorList>
    </citation>
    <scope>NUCLEOTIDE SEQUENCE [LARGE SCALE GENOMIC DNA]</scope>
    <source>
        <strain evidence="2 3">DSM 22554</strain>
    </source>
</reference>
<sequence length="271" mass="29989">MNSNNKLLTVSILGCGWYGLALAKSLIEKGYHVKGSTTSGEKLNALKESGIDSYQVNFSTEDAVYNPQFFQSDVLFIAIPPKRKSGESDYYPQKIKAICKAATSNKVKHVILISSTGVYENTGKEFNELDSPQPTSESGKALFSAENIVLAQKDFTTTILRFGGLFGPGRNPGRFLKGKNSIPNGLAPVNMTHLNDCLAISHAILEQESFGKIYNACSPQHPSRIDFYTHYSISANEEAPDFVHELHEWKIINSVNIPLYLKYIFQEALIS</sequence>
<evidence type="ECO:0000313" key="3">
    <source>
        <dbReference type="Proteomes" id="UP000294616"/>
    </source>
</evidence>
<dbReference type="SUPFAM" id="SSF51735">
    <property type="entry name" value="NAD(P)-binding Rossmann-fold domains"/>
    <property type="match status" value="1"/>
</dbReference>
<dbReference type="InterPro" id="IPR036291">
    <property type="entry name" value="NAD(P)-bd_dom_sf"/>
</dbReference>
<organism evidence="2 3">
    <name type="scientific">Albibacterium bauzanense</name>
    <dbReference type="NCBI Taxonomy" id="653929"/>
    <lineage>
        <taxon>Bacteria</taxon>
        <taxon>Pseudomonadati</taxon>
        <taxon>Bacteroidota</taxon>
        <taxon>Sphingobacteriia</taxon>
        <taxon>Sphingobacteriales</taxon>
        <taxon>Sphingobacteriaceae</taxon>
        <taxon>Albibacterium</taxon>
    </lineage>
</organism>
<gene>
    <name evidence="2" type="ORF">C8N28_0306</name>
</gene>
<dbReference type="InterPro" id="IPR051783">
    <property type="entry name" value="NAD(P)-dependent_oxidoreduct"/>
</dbReference>
<dbReference type="Gene3D" id="3.40.50.720">
    <property type="entry name" value="NAD(P)-binding Rossmann-like Domain"/>
    <property type="match status" value="1"/>
</dbReference>
<protein>
    <submittedName>
        <fullName evidence="2">Nucleoside-diphosphate-sugar epimerase</fullName>
    </submittedName>
</protein>
<dbReference type="Pfam" id="PF13460">
    <property type="entry name" value="NAD_binding_10"/>
    <property type="match status" value="1"/>
</dbReference>
<proteinExistence type="predicted"/>
<dbReference type="Proteomes" id="UP000294616">
    <property type="component" value="Unassembled WGS sequence"/>
</dbReference>
<dbReference type="EMBL" id="SMGO01000001">
    <property type="protein sequence ID" value="TCK85010.1"/>
    <property type="molecule type" value="Genomic_DNA"/>
</dbReference>
<name>A0A4R1M1Y3_9SPHI</name>
<comment type="caution">
    <text evidence="2">The sequence shown here is derived from an EMBL/GenBank/DDBJ whole genome shotgun (WGS) entry which is preliminary data.</text>
</comment>
<dbReference type="PANTHER" id="PTHR48079:SF6">
    <property type="entry name" value="NAD(P)-BINDING DOMAIN-CONTAINING PROTEIN-RELATED"/>
    <property type="match status" value="1"/>
</dbReference>
<evidence type="ECO:0000259" key="1">
    <source>
        <dbReference type="Pfam" id="PF13460"/>
    </source>
</evidence>
<evidence type="ECO:0000313" key="2">
    <source>
        <dbReference type="EMBL" id="TCK85010.1"/>
    </source>
</evidence>
<dbReference type="GO" id="GO:0005737">
    <property type="term" value="C:cytoplasm"/>
    <property type="evidence" value="ECO:0007669"/>
    <property type="project" value="TreeGrafter"/>
</dbReference>